<evidence type="ECO:0000313" key="2">
    <source>
        <dbReference type="Proteomes" id="UP001055439"/>
    </source>
</evidence>
<organism evidence="1 2">
    <name type="scientific">Musa troglodytarum</name>
    <name type="common">fe'i banana</name>
    <dbReference type="NCBI Taxonomy" id="320322"/>
    <lineage>
        <taxon>Eukaryota</taxon>
        <taxon>Viridiplantae</taxon>
        <taxon>Streptophyta</taxon>
        <taxon>Embryophyta</taxon>
        <taxon>Tracheophyta</taxon>
        <taxon>Spermatophyta</taxon>
        <taxon>Magnoliopsida</taxon>
        <taxon>Liliopsida</taxon>
        <taxon>Zingiberales</taxon>
        <taxon>Musaceae</taxon>
        <taxon>Musa</taxon>
    </lineage>
</organism>
<dbReference type="AlphaFoldDB" id="A0A9E7GLX7"/>
<protein>
    <submittedName>
        <fullName evidence="1">Uncharacterized protein</fullName>
    </submittedName>
</protein>
<dbReference type="EMBL" id="CP097509">
    <property type="protein sequence ID" value="URE15433.1"/>
    <property type="molecule type" value="Genomic_DNA"/>
</dbReference>
<proteinExistence type="predicted"/>
<accession>A0A9E7GLX7</accession>
<keyword evidence="2" id="KW-1185">Reference proteome</keyword>
<gene>
    <name evidence="1" type="ORF">MUK42_06372</name>
</gene>
<evidence type="ECO:0000313" key="1">
    <source>
        <dbReference type="EMBL" id="URE15433.1"/>
    </source>
</evidence>
<reference evidence="1" key="1">
    <citation type="submission" date="2022-05" db="EMBL/GenBank/DDBJ databases">
        <title>The Musa troglodytarum L. genome provides insights into the mechanism of non-climacteric behaviour and enrichment of carotenoids.</title>
        <authorList>
            <person name="Wang J."/>
        </authorList>
    </citation>
    <scope>NUCLEOTIDE SEQUENCE</scope>
    <source>
        <tissue evidence="1">Leaf</tissue>
    </source>
</reference>
<dbReference type="Proteomes" id="UP001055439">
    <property type="component" value="Chromosome 7"/>
</dbReference>
<sequence length="60" mass="6936">MSSSQTIMDQNFPHDKWWIILGVLTVSYLFERFNVGHQSHVNQQMEGIPPLTTSLPDVYT</sequence>
<name>A0A9E7GLX7_9LILI</name>